<dbReference type="Proteomes" id="UP001156215">
    <property type="component" value="Chromosome"/>
</dbReference>
<dbReference type="KEGG" id="ovb:NB640_02050"/>
<reference evidence="1" key="1">
    <citation type="journal article" date="2022" name="Front. Microbiol.">
        <title>New perspectives on an old grouping: The genomic and phenotypic variability of Oxalobacter formigenes and the implications for calcium oxalate stone prevention.</title>
        <authorList>
            <person name="Chmiel J.A."/>
            <person name="Carr C."/>
            <person name="Stuivenberg G.A."/>
            <person name="Venema R."/>
            <person name="Chanyi R.M."/>
            <person name="Al K.F."/>
            <person name="Giguere D."/>
            <person name="Say H."/>
            <person name="Akouris P.P."/>
            <person name="Dominguez Romero S.A."/>
            <person name="Kwong A."/>
            <person name="Tai V."/>
            <person name="Koval S.F."/>
            <person name="Razvi H."/>
            <person name="Bjazevic J."/>
            <person name="Burton J.P."/>
        </authorList>
    </citation>
    <scope>NUCLEOTIDE SEQUENCE</scope>
    <source>
        <strain evidence="1">WoOx3</strain>
    </source>
</reference>
<protein>
    <submittedName>
        <fullName evidence="1">Uncharacterized protein</fullName>
    </submittedName>
</protein>
<name>A0A9E9LY49_9BURK</name>
<organism evidence="1 2">
    <name type="scientific">Oxalobacter vibrioformis</name>
    <dbReference type="NCBI Taxonomy" id="933080"/>
    <lineage>
        <taxon>Bacteria</taxon>
        <taxon>Pseudomonadati</taxon>
        <taxon>Pseudomonadota</taxon>
        <taxon>Betaproteobacteria</taxon>
        <taxon>Burkholderiales</taxon>
        <taxon>Oxalobacteraceae</taxon>
        <taxon>Oxalobacter</taxon>
    </lineage>
</organism>
<dbReference type="InterPro" id="IPR029052">
    <property type="entry name" value="Metallo-depent_PP-like"/>
</dbReference>
<dbReference type="RefSeq" id="WP_269309481.1">
    <property type="nucleotide sequence ID" value="NZ_CP098242.1"/>
</dbReference>
<evidence type="ECO:0000313" key="2">
    <source>
        <dbReference type="Proteomes" id="UP001156215"/>
    </source>
</evidence>
<dbReference type="SUPFAM" id="SSF56300">
    <property type="entry name" value="Metallo-dependent phosphatases"/>
    <property type="match status" value="1"/>
</dbReference>
<dbReference type="EMBL" id="CP098242">
    <property type="protein sequence ID" value="WAW10466.1"/>
    <property type="molecule type" value="Genomic_DNA"/>
</dbReference>
<sequence>MLTGDIVDGATVKREKDIAPLKNLKATYGVSGSAGNNEYYSGYDAWQKKLPELGIHMLNNSHIILSINQTPLVLAGITDPVAAQFRKPVPNVTEALEGTPPVRDGLSSGK</sequence>
<dbReference type="AlphaFoldDB" id="A0A9E9LY49"/>
<proteinExistence type="predicted"/>
<accession>A0A9E9LY49</accession>
<keyword evidence="2" id="KW-1185">Reference proteome</keyword>
<gene>
    <name evidence="1" type="ORF">NB640_02050</name>
</gene>
<evidence type="ECO:0000313" key="1">
    <source>
        <dbReference type="EMBL" id="WAW10466.1"/>
    </source>
</evidence>